<evidence type="ECO:0000313" key="1">
    <source>
        <dbReference type="EMBL" id="GMH14913.1"/>
    </source>
</evidence>
<proteinExistence type="predicted"/>
<comment type="caution">
    <text evidence="1">The sequence shown here is derived from an EMBL/GenBank/DDBJ whole genome shotgun (WGS) entry which is preliminary data.</text>
</comment>
<dbReference type="Proteomes" id="UP001279734">
    <property type="component" value="Unassembled WGS sequence"/>
</dbReference>
<name>A0AAD3SN82_NEPGR</name>
<evidence type="ECO:0000313" key="2">
    <source>
        <dbReference type="Proteomes" id="UP001279734"/>
    </source>
</evidence>
<accession>A0AAD3SN82</accession>
<protein>
    <submittedName>
        <fullName evidence="1">Uncharacterized protein</fullName>
    </submittedName>
</protein>
<reference evidence="1" key="1">
    <citation type="submission" date="2023-05" db="EMBL/GenBank/DDBJ databases">
        <title>Nepenthes gracilis genome sequencing.</title>
        <authorList>
            <person name="Fukushima K."/>
        </authorList>
    </citation>
    <scope>NUCLEOTIDE SEQUENCE</scope>
    <source>
        <strain evidence="1">SING2019-196</strain>
    </source>
</reference>
<keyword evidence="2" id="KW-1185">Reference proteome</keyword>
<sequence length="88" mass="10363">MKDVEYEGERHVGPFVLDVPVNRPSPSKRRPLLISWERKQSKKRRVKCPHDPSYSCICVCIKEFFRLLSLMIFHEEEAISEQIFGSDI</sequence>
<dbReference type="AlphaFoldDB" id="A0AAD3SN82"/>
<gene>
    <name evidence="1" type="ORF">Nepgr_016754</name>
</gene>
<dbReference type="EMBL" id="BSYO01000014">
    <property type="protein sequence ID" value="GMH14913.1"/>
    <property type="molecule type" value="Genomic_DNA"/>
</dbReference>
<organism evidence="1 2">
    <name type="scientific">Nepenthes gracilis</name>
    <name type="common">Slender pitcher plant</name>
    <dbReference type="NCBI Taxonomy" id="150966"/>
    <lineage>
        <taxon>Eukaryota</taxon>
        <taxon>Viridiplantae</taxon>
        <taxon>Streptophyta</taxon>
        <taxon>Embryophyta</taxon>
        <taxon>Tracheophyta</taxon>
        <taxon>Spermatophyta</taxon>
        <taxon>Magnoliopsida</taxon>
        <taxon>eudicotyledons</taxon>
        <taxon>Gunneridae</taxon>
        <taxon>Pentapetalae</taxon>
        <taxon>Caryophyllales</taxon>
        <taxon>Nepenthaceae</taxon>
        <taxon>Nepenthes</taxon>
    </lineage>
</organism>